<gene>
    <name evidence="1" type="ORF">METZ01_LOCUS58782</name>
</gene>
<dbReference type="EMBL" id="UINC01003391">
    <property type="protein sequence ID" value="SVA05928.1"/>
    <property type="molecule type" value="Genomic_DNA"/>
</dbReference>
<dbReference type="PANTHER" id="PTHR33361">
    <property type="entry name" value="GLR0591 PROTEIN"/>
    <property type="match status" value="1"/>
</dbReference>
<protein>
    <recommendedName>
        <fullName evidence="2">DUF885 domain-containing protein</fullName>
    </recommendedName>
</protein>
<organism evidence="1">
    <name type="scientific">marine metagenome</name>
    <dbReference type="NCBI Taxonomy" id="408172"/>
    <lineage>
        <taxon>unclassified sequences</taxon>
        <taxon>metagenomes</taxon>
        <taxon>ecological metagenomes</taxon>
    </lineage>
</organism>
<name>A0A381SRG6_9ZZZZ</name>
<evidence type="ECO:0000313" key="1">
    <source>
        <dbReference type="EMBL" id="SVA05928.1"/>
    </source>
</evidence>
<reference evidence="1" key="1">
    <citation type="submission" date="2018-05" db="EMBL/GenBank/DDBJ databases">
        <authorList>
            <person name="Lanie J.A."/>
            <person name="Ng W.-L."/>
            <person name="Kazmierczak K.M."/>
            <person name="Andrzejewski T.M."/>
            <person name="Davidsen T.M."/>
            <person name="Wayne K.J."/>
            <person name="Tettelin H."/>
            <person name="Glass J.I."/>
            <person name="Rusch D."/>
            <person name="Podicherti R."/>
            <person name="Tsui H.-C.T."/>
            <person name="Winkler M.E."/>
        </authorList>
    </citation>
    <scope>NUCLEOTIDE SEQUENCE</scope>
</reference>
<sequence length="595" mass="69233">MIKKYTLFNFILLFLVGCSYSEKNKLEEIFQDSHNFQIKEKPLYTNLEFWYDLQSKDTPYTNFNSLPSMTKKDIQRRHKFWLKILERLQTIDIQKLSKNDRINYNIFNRIVSERVHEVKYKGYLMPINTDSGFHTGLPRIVGAMPFQTKMDYQRYTSRLNDFPRYFDEQILLMKEGLKTGITIPKEVLNGYEKTISAHIVTDPEKSLFFSPFKSIPKSISSDIRSDLIENGRSAILEGVVKAYTSFYKFFKNEYQPGARTSLGASALPNGKEYYEFKVGQYSTLNYTPVEVHQMGLIEVERIKKEMEEIINKVDFEGDFQEFLKFLRTDKQFYAKTPEQLLKEAAFIAKRMEAKLPSLFKTLPKMTYGVAPVPKEIAPNYTAGRYVGPAKGSNSPGYYLVNTFNLRSRPLYNLEALTFHEAVPGHHLQISISDELENVPFFRNGLYLGAYSEGWSLYSEWLGLEAGFYTDPYSDFGRLTYEMWRACRMVVDTGIHSLGWSRQQSIDYLSTNTALPIYECTTETDRYISWPGQALGYKIGQMKIKALRDYAEQELQEKFDVRTFHDAVLWNGSVPLDVLEKLIYDWINNEKALSIN</sequence>
<accession>A0A381SRG6</accession>
<proteinExistence type="predicted"/>
<dbReference type="InterPro" id="IPR010281">
    <property type="entry name" value="DUF885"/>
</dbReference>
<dbReference type="PANTHER" id="PTHR33361:SF2">
    <property type="entry name" value="DUF885 DOMAIN-CONTAINING PROTEIN"/>
    <property type="match status" value="1"/>
</dbReference>
<evidence type="ECO:0008006" key="2">
    <source>
        <dbReference type="Google" id="ProtNLM"/>
    </source>
</evidence>
<dbReference type="PROSITE" id="PS51257">
    <property type="entry name" value="PROKAR_LIPOPROTEIN"/>
    <property type="match status" value="1"/>
</dbReference>
<dbReference type="Pfam" id="PF05960">
    <property type="entry name" value="DUF885"/>
    <property type="match status" value="1"/>
</dbReference>
<dbReference type="AlphaFoldDB" id="A0A381SRG6"/>